<proteinExistence type="predicted"/>
<accession>A0A9J6EBB7</accession>
<dbReference type="VEuPathDB" id="VectorBase:LOC119164880"/>
<evidence type="ECO:0000313" key="3">
    <source>
        <dbReference type="Proteomes" id="UP000821866"/>
    </source>
</evidence>
<dbReference type="AlphaFoldDB" id="A0A9J6EBB7"/>
<keyword evidence="3" id="KW-1185">Reference proteome</keyword>
<name>A0A9J6EBB7_RHIMP</name>
<comment type="caution">
    <text evidence="2">The sequence shown here is derived from an EMBL/GenBank/DDBJ whole genome shotgun (WGS) entry which is preliminary data.</text>
</comment>
<sequence length="294" mass="32158">MAGMWFVVCVPKDEEIAKPKQPPPQQQHQTLQAPNGAVRKDANGVQETRTSAKQVSAHVEIAKPKQPLPQQQHQTLQAPNGAVRKDANGVQETRTSAKQALQDCLEELGVEDAVWCSRSSDKVYQVMFPCESGEDTDLVLKSLNSRGIGLDAGSTVGEEASGFKTAQQKFLKSVTARLTVAQATTPWLERTRERIPALRTRKGAEEEEATVRVVARSWRATRVTLIDEATPPLSTPDADTALIESAIQGPRAPLRDVLKLGLSVPAWEEPAAPPFRAVVFLRPLMKFCFCSDVS</sequence>
<protein>
    <submittedName>
        <fullName evidence="2">Uncharacterized protein</fullName>
    </submittedName>
</protein>
<feature type="compositionally biased region" description="Polar residues" evidence="1">
    <location>
        <begin position="45"/>
        <end position="54"/>
    </location>
</feature>
<reference evidence="2" key="1">
    <citation type="journal article" date="2020" name="Cell">
        <title>Large-Scale Comparative Analyses of Tick Genomes Elucidate Their Genetic Diversity and Vector Capacities.</title>
        <authorList>
            <consortium name="Tick Genome and Microbiome Consortium (TIGMIC)"/>
            <person name="Jia N."/>
            <person name="Wang J."/>
            <person name="Shi W."/>
            <person name="Du L."/>
            <person name="Sun Y."/>
            <person name="Zhan W."/>
            <person name="Jiang J.F."/>
            <person name="Wang Q."/>
            <person name="Zhang B."/>
            <person name="Ji P."/>
            <person name="Bell-Sakyi L."/>
            <person name="Cui X.M."/>
            <person name="Yuan T.T."/>
            <person name="Jiang B.G."/>
            <person name="Yang W.F."/>
            <person name="Lam T.T."/>
            <person name="Chang Q.C."/>
            <person name="Ding S.J."/>
            <person name="Wang X.J."/>
            <person name="Zhu J.G."/>
            <person name="Ruan X.D."/>
            <person name="Zhao L."/>
            <person name="Wei J.T."/>
            <person name="Ye R.Z."/>
            <person name="Que T.C."/>
            <person name="Du C.H."/>
            <person name="Zhou Y.H."/>
            <person name="Cheng J.X."/>
            <person name="Dai P.F."/>
            <person name="Guo W.B."/>
            <person name="Han X.H."/>
            <person name="Huang E.J."/>
            <person name="Li L.F."/>
            <person name="Wei W."/>
            <person name="Gao Y.C."/>
            <person name="Liu J.Z."/>
            <person name="Shao H.Z."/>
            <person name="Wang X."/>
            <person name="Wang C.C."/>
            <person name="Yang T.C."/>
            <person name="Huo Q.B."/>
            <person name="Li W."/>
            <person name="Chen H.Y."/>
            <person name="Chen S.E."/>
            <person name="Zhou L.G."/>
            <person name="Ni X.B."/>
            <person name="Tian J.H."/>
            <person name="Sheng Y."/>
            <person name="Liu T."/>
            <person name="Pan Y.S."/>
            <person name="Xia L.Y."/>
            <person name="Li J."/>
            <person name="Zhao F."/>
            <person name="Cao W.C."/>
        </authorList>
    </citation>
    <scope>NUCLEOTIDE SEQUENCE</scope>
    <source>
        <strain evidence="2">Rmic-2018</strain>
    </source>
</reference>
<evidence type="ECO:0000313" key="2">
    <source>
        <dbReference type="EMBL" id="KAH8031638.1"/>
    </source>
</evidence>
<dbReference type="EMBL" id="JABSTU010000005">
    <property type="protein sequence ID" value="KAH8031638.1"/>
    <property type="molecule type" value="Genomic_DNA"/>
</dbReference>
<gene>
    <name evidence="2" type="ORF">HPB51_019652</name>
</gene>
<evidence type="ECO:0000256" key="1">
    <source>
        <dbReference type="SAM" id="MobiDB-lite"/>
    </source>
</evidence>
<dbReference type="Proteomes" id="UP000821866">
    <property type="component" value="Chromosome 3"/>
</dbReference>
<reference evidence="2" key="2">
    <citation type="submission" date="2021-09" db="EMBL/GenBank/DDBJ databases">
        <authorList>
            <person name="Jia N."/>
            <person name="Wang J."/>
            <person name="Shi W."/>
            <person name="Du L."/>
            <person name="Sun Y."/>
            <person name="Zhan W."/>
            <person name="Jiang J."/>
            <person name="Wang Q."/>
            <person name="Zhang B."/>
            <person name="Ji P."/>
            <person name="Sakyi L.B."/>
            <person name="Cui X."/>
            <person name="Yuan T."/>
            <person name="Jiang B."/>
            <person name="Yang W."/>
            <person name="Lam T.T.-Y."/>
            <person name="Chang Q."/>
            <person name="Ding S."/>
            <person name="Wang X."/>
            <person name="Zhu J."/>
            <person name="Ruan X."/>
            <person name="Zhao L."/>
            <person name="Wei J."/>
            <person name="Que T."/>
            <person name="Du C."/>
            <person name="Cheng J."/>
            <person name="Dai P."/>
            <person name="Han X."/>
            <person name="Huang E."/>
            <person name="Gao Y."/>
            <person name="Liu J."/>
            <person name="Shao H."/>
            <person name="Ye R."/>
            <person name="Li L."/>
            <person name="Wei W."/>
            <person name="Wang X."/>
            <person name="Wang C."/>
            <person name="Huo Q."/>
            <person name="Li W."/>
            <person name="Guo W."/>
            <person name="Chen H."/>
            <person name="Chen S."/>
            <person name="Zhou L."/>
            <person name="Zhou L."/>
            <person name="Ni X."/>
            <person name="Tian J."/>
            <person name="Zhou Y."/>
            <person name="Sheng Y."/>
            <person name="Liu T."/>
            <person name="Pan Y."/>
            <person name="Xia L."/>
            <person name="Li J."/>
            <person name="Zhao F."/>
            <person name="Cao W."/>
        </authorList>
    </citation>
    <scope>NUCLEOTIDE SEQUENCE</scope>
    <source>
        <strain evidence="2">Rmic-2018</strain>
        <tissue evidence="2">Larvae</tissue>
    </source>
</reference>
<organism evidence="2 3">
    <name type="scientific">Rhipicephalus microplus</name>
    <name type="common">Cattle tick</name>
    <name type="synonym">Boophilus microplus</name>
    <dbReference type="NCBI Taxonomy" id="6941"/>
    <lineage>
        <taxon>Eukaryota</taxon>
        <taxon>Metazoa</taxon>
        <taxon>Ecdysozoa</taxon>
        <taxon>Arthropoda</taxon>
        <taxon>Chelicerata</taxon>
        <taxon>Arachnida</taxon>
        <taxon>Acari</taxon>
        <taxon>Parasitiformes</taxon>
        <taxon>Ixodida</taxon>
        <taxon>Ixodoidea</taxon>
        <taxon>Ixodidae</taxon>
        <taxon>Rhipicephalinae</taxon>
        <taxon>Rhipicephalus</taxon>
        <taxon>Boophilus</taxon>
    </lineage>
</organism>
<feature type="region of interest" description="Disordered" evidence="1">
    <location>
        <begin position="16"/>
        <end position="55"/>
    </location>
</feature>